<accession>A0A418PZD9</accession>
<sequence length="69" mass="7615">MLRTPVKPFLIAKNEEGKFRLTVRSTRYNSQNYPIVSSSLLPEAFSTAAAARAHAKLEYGAEPGQFASK</sequence>
<proteinExistence type="predicted"/>
<evidence type="ECO:0000313" key="2">
    <source>
        <dbReference type="Proteomes" id="UP000285023"/>
    </source>
</evidence>
<keyword evidence="2" id="KW-1185">Reference proteome</keyword>
<dbReference type="EMBL" id="QXTF01000003">
    <property type="protein sequence ID" value="RIX27409.1"/>
    <property type="molecule type" value="Genomic_DNA"/>
</dbReference>
<protein>
    <submittedName>
        <fullName evidence="1">Uncharacterized protein</fullName>
    </submittedName>
</protein>
<comment type="caution">
    <text evidence="1">The sequence shown here is derived from an EMBL/GenBank/DDBJ whole genome shotgun (WGS) entry which is preliminary data.</text>
</comment>
<gene>
    <name evidence="1" type="ORF">D3M59_10235</name>
</gene>
<organism evidence="1 2">
    <name type="scientific">Sphingomonas edaphi</name>
    <dbReference type="NCBI Taxonomy" id="2315689"/>
    <lineage>
        <taxon>Bacteria</taxon>
        <taxon>Pseudomonadati</taxon>
        <taxon>Pseudomonadota</taxon>
        <taxon>Alphaproteobacteria</taxon>
        <taxon>Sphingomonadales</taxon>
        <taxon>Sphingomonadaceae</taxon>
        <taxon>Sphingomonas</taxon>
    </lineage>
</organism>
<evidence type="ECO:0000313" key="1">
    <source>
        <dbReference type="EMBL" id="RIX27409.1"/>
    </source>
</evidence>
<name>A0A418PZD9_9SPHN</name>
<reference evidence="1 2" key="1">
    <citation type="submission" date="2018-09" db="EMBL/GenBank/DDBJ databases">
        <title>Sphingomonas sp. DAC4.</title>
        <authorList>
            <person name="Seo T."/>
        </authorList>
    </citation>
    <scope>NUCLEOTIDE SEQUENCE [LARGE SCALE GENOMIC DNA]</scope>
    <source>
        <strain evidence="1 2">DAC4</strain>
    </source>
</reference>
<dbReference type="Proteomes" id="UP000285023">
    <property type="component" value="Unassembled WGS sequence"/>
</dbReference>
<dbReference type="AlphaFoldDB" id="A0A418PZD9"/>